<evidence type="ECO:0000256" key="1">
    <source>
        <dbReference type="ARBA" id="ARBA00000971"/>
    </source>
</evidence>
<evidence type="ECO:0000256" key="2">
    <source>
        <dbReference type="ARBA" id="ARBA00013194"/>
    </source>
</evidence>
<evidence type="ECO:0000256" key="3">
    <source>
        <dbReference type="ARBA" id="ARBA00022729"/>
    </source>
</evidence>
<dbReference type="PANTHER" id="PTHR47245:SF1">
    <property type="entry name" value="FOLDASE PROTEIN PRSA"/>
    <property type="match status" value="1"/>
</dbReference>
<sequence length="649" mass="70759">MKSETQPSKSLGVRIALGVVAFALLGGMTFTFLPYLQQGGLSQNDGTPAFKVNDQTVTEEDIKAFQSRSAIFNNTEGMIGDDLKRVMVSYLIQEAALKDDASSVKIANSEVQKIIDDYRKANNLQDRQKWREFVTNQLQTTEPKLREDLRNNLRIQKRSEEVKASATVTDPEAKLFYEAFKDQFKSEPRVVARQIVVKDQAKAADLLKQARAGADFAKLATENNTGDLAKTAGAVGATGTETEPKEVAKLAFPEAVSTAVFALKAPGLTDVIKDGSNFYIVKVEKILPAAAKTFDEAKNDVMTRAKAFKEAQVVEAWQESVVKNAKVEFIDSKWKVEDPIVAVVDKQNVKYSEVLNTLYSNQQISQFIQPGNAQAESFVNQFFKPQAVESLINQYAAVEIAKKLNQPFIGGRAQLEAELVAYQGRNETVTEAEIEAFYKQNQTQYAVPGSASLKEASFKDKNKALAFRDSFVKGGKDFTKDAGKAGATVNETGTVTDTSSNVSPVILQSIFKSGRLTGAGEGSVSDVLEVDKKFVVAYVSDLVKPSVKTLAEVHDDIREQVLQQKISQKGQAFITAERKKLKVENKLQDILKAQQTEVDAANPKTLEDSQKDSGSAGGTNSGGETSGTENKDSGTTGTENKDSGSTNNQ</sequence>
<keyword evidence="8" id="KW-0472">Membrane</keyword>
<dbReference type="InterPro" id="IPR046357">
    <property type="entry name" value="PPIase_dom_sf"/>
</dbReference>
<keyword evidence="8" id="KW-0812">Transmembrane</keyword>
<comment type="catalytic activity">
    <reaction evidence="1">
        <text>[protein]-peptidylproline (omega=180) = [protein]-peptidylproline (omega=0)</text>
        <dbReference type="Rhea" id="RHEA:16237"/>
        <dbReference type="Rhea" id="RHEA-COMP:10747"/>
        <dbReference type="Rhea" id="RHEA-COMP:10748"/>
        <dbReference type="ChEBI" id="CHEBI:83833"/>
        <dbReference type="ChEBI" id="CHEBI:83834"/>
        <dbReference type="EC" id="5.2.1.8"/>
    </reaction>
</comment>
<keyword evidence="8" id="KW-1133">Transmembrane helix</keyword>
<dbReference type="OrthoDB" id="52938at2"/>
<dbReference type="InterPro" id="IPR027304">
    <property type="entry name" value="Trigger_fact/SurA_dom_sf"/>
</dbReference>
<feature type="region of interest" description="Disordered" evidence="7">
    <location>
        <begin position="594"/>
        <end position="649"/>
    </location>
</feature>
<dbReference type="RefSeq" id="WP_146882813.1">
    <property type="nucleotide sequence ID" value="NZ_BJXB01000003.1"/>
</dbReference>
<organism evidence="10 11">
    <name type="scientific">Deinococcus cellulosilyticus (strain DSM 18568 / NBRC 106333 / KACC 11606 / 5516J-15)</name>
    <dbReference type="NCBI Taxonomy" id="1223518"/>
    <lineage>
        <taxon>Bacteria</taxon>
        <taxon>Thermotogati</taxon>
        <taxon>Deinococcota</taxon>
        <taxon>Deinococci</taxon>
        <taxon>Deinococcales</taxon>
        <taxon>Deinococcaceae</taxon>
        <taxon>Deinococcus</taxon>
    </lineage>
</organism>
<dbReference type="SUPFAM" id="SSF109998">
    <property type="entry name" value="Triger factor/SurA peptide-binding domain-like"/>
    <property type="match status" value="2"/>
</dbReference>
<evidence type="ECO:0000256" key="8">
    <source>
        <dbReference type="SAM" id="Phobius"/>
    </source>
</evidence>
<dbReference type="EC" id="5.2.1.8" evidence="2"/>
<feature type="domain" description="PpiC" evidence="9">
    <location>
        <begin position="187"/>
        <end position="285"/>
    </location>
</feature>
<proteinExistence type="predicted"/>
<dbReference type="Proteomes" id="UP000321306">
    <property type="component" value="Unassembled WGS sequence"/>
</dbReference>
<feature type="compositionally biased region" description="Gly residues" evidence="7">
    <location>
        <begin position="615"/>
        <end position="625"/>
    </location>
</feature>
<comment type="caution">
    <text evidence="10">The sequence shown here is derived from an EMBL/GenBank/DDBJ whole genome shotgun (WGS) entry which is preliminary data.</text>
</comment>
<dbReference type="Gene3D" id="3.10.50.40">
    <property type="match status" value="2"/>
</dbReference>
<dbReference type="Gene3D" id="1.10.4030.10">
    <property type="entry name" value="Porin chaperone SurA, peptide-binding domain"/>
    <property type="match status" value="2"/>
</dbReference>
<dbReference type="PANTHER" id="PTHR47245">
    <property type="entry name" value="PEPTIDYLPROLYL ISOMERASE"/>
    <property type="match status" value="1"/>
</dbReference>
<dbReference type="InterPro" id="IPR050245">
    <property type="entry name" value="PrsA_foldase"/>
</dbReference>
<reference evidence="10 11" key="1">
    <citation type="submission" date="2019-07" db="EMBL/GenBank/DDBJ databases">
        <title>Whole genome shotgun sequence of Deinococcus cellulosilyticus NBRC 106333.</title>
        <authorList>
            <person name="Hosoyama A."/>
            <person name="Uohara A."/>
            <person name="Ohji S."/>
            <person name="Ichikawa N."/>
        </authorList>
    </citation>
    <scope>NUCLEOTIDE SEQUENCE [LARGE SCALE GENOMIC DNA]</scope>
    <source>
        <strain evidence="10 11">NBRC 106333</strain>
    </source>
</reference>
<feature type="compositionally biased region" description="Polar residues" evidence="7">
    <location>
        <begin position="633"/>
        <end position="649"/>
    </location>
</feature>
<keyword evidence="4 6" id="KW-0697">Rotamase</keyword>
<name>A0A511MXR4_DEIC1</name>
<accession>A0A511MXR4</accession>
<evidence type="ECO:0000313" key="10">
    <source>
        <dbReference type="EMBL" id="GEM45350.1"/>
    </source>
</evidence>
<keyword evidence="5 6" id="KW-0413">Isomerase</keyword>
<dbReference type="Pfam" id="PF13145">
    <property type="entry name" value="Rotamase_2"/>
    <property type="match status" value="2"/>
</dbReference>
<evidence type="ECO:0000259" key="9">
    <source>
        <dbReference type="PROSITE" id="PS50198"/>
    </source>
</evidence>
<dbReference type="SUPFAM" id="SSF54534">
    <property type="entry name" value="FKBP-like"/>
    <property type="match status" value="1"/>
</dbReference>
<dbReference type="GO" id="GO:0003755">
    <property type="term" value="F:peptidyl-prolyl cis-trans isomerase activity"/>
    <property type="evidence" value="ECO:0007669"/>
    <property type="project" value="UniProtKB-KW"/>
</dbReference>
<evidence type="ECO:0000256" key="4">
    <source>
        <dbReference type="ARBA" id="ARBA00023110"/>
    </source>
</evidence>
<dbReference type="PROSITE" id="PS50198">
    <property type="entry name" value="PPIC_PPIASE_2"/>
    <property type="match status" value="1"/>
</dbReference>
<keyword evidence="11" id="KW-1185">Reference proteome</keyword>
<dbReference type="EMBL" id="BJXB01000003">
    <property type="protein sequence ID" value="GEM45350.1"/>
    <property type="molecule type" value="Genomic_DNA"/>
</dbReference>
<dbReference type="InterPro" id="IPR000297">
    <property type="entry name" value="PPIase_PpiC"/>
</dbReference>
<evidence type="ECO:0000256" key="7">
    <source>
        <dbReference type="SAM" id="MobiDB-lite"/>
    </source>
</evidence>
<evidence type="ECO:0000256" key="6">
    <source>
        <dbReference type="PROSITE-ProRule" id="PRU00278"/>
    </source>
</evidence>
<evidence type="ECO:0000313" key="11">
    <source>
        <dbReference type="Proteomes" id="UP000321306"/>
    </source>
</evidence>
<keyword evidence="3" id="KW-0732">Signal</keyword>
<feature type="transmembrane region" description="Helical" evidence="8">
    <location>
        <begin position="12"/>
        <end position="36"/>
    </location>
</feature>
<gene>
    <name evidence="10" type="ORF">DC3_09850</name>
</gene>
<protein>
    <recommendedName>
        <fullName evidence="2">peptidylprolyl isomerase</fullName>
        <ecNumber evidence="2">5.2.1.8</ecNumber>
    </recommendedName>
</protein>
<evidence type="ECO:0000256" key="5">
    <source>
        <dbReference type="ARBA" id="ARBA00023235"/>
    </source>
</evidence>
<dbReference type="AlphaFoldDB" id="A0A511MXR4"/>